<sequence>MDENLQLIQSQLLPPMETNYETAISLKDIVLRSYQAILSRIRPSYKLPKQTDVGQTLFDPVWNPEIFEVAGFSPLALRFFFVLHELLQDFYLLLASERSSIASTRGVFSVSVDWLRQKWRQSNICNFIIGERYQNHKKYKKLRHMKEYQSHELKELAKSRGPLDLREAAVSETKQPLANERVTSNSRLSARENQDGSGGLRDELSTLRRRSILHPFEYSPISPKVDGKFRPEEFYRQAKQFQQDHVHNTHGDMSFKEAAALLENIFHDYSDGFTKLYATYSQIDEQFWPHFRWSVGAAHRP</sequence>
<dbReference type="AlphaFoldDB" id="A0A9P6T7P3"/>
<evidence type="ECO:0000313" key="3">
    <source>
        <dbReference type="Proteomes" id="UP000886653"/>
    </source>
</evidence>
<dbReference type="Proteomes" id="UP000886653">
    <property type="component" value="Unassembled WGS sequence"/>
</dbReference>
<reference evidence="2" key="1">
    <citation type="submission" date="2013-11" db="EMBL/GenBank/DDBJ databases">
        <title>Genome sequence of the fusiform rust pathogen reveals effectors for host alternation and coevolution with pine.</title>
        <authorList>
            <consortium name="DOE Joint Genome Institute"/>
            <person name="Smith K."/>
            <person name="Pendleton A."/>
            <person name="Kubisiak T."/>
            <person name="Anderson C."/>
            <person name="Salamov A."/>
            <person name="Aerts A."/>
            <person name="Riley R."/>
            <person name="Clum A."/>
            <person name="Lindquist E."/>
            <person name="Ence D."/>
            <person name="Campbell M."/>
            <person name="Kronenberg Z."/>
            <person name="Feau N."/>
            <person name="Dhillon B."/>
            <person name="Hamelin R."/>
            <person name="Burleigh J."/>
            <person name="Smith J."/>
            <person name="Yandell M."/>
            <person name="Nelson C."/>
            <person name="Grigoriev I."/>
            <person name="Davis J."/>
        </authorList>
    </citation>
    <scope>NUCLEOTIDE SEQUENCE</scope>
    <source>
        <strain evidence="2">G11</strain>
    </source>
</reference>
<keyword evidence="3" id="KW-1185">Reference proteome</keyword>
<dbReference type="EMBL" id="MU167354">
    <property type="protein sequence ID" value="KAG0142267.1"/>
    <property type="molecule type" value="Genomic_DNA"/>
</dbReference>
<protein>
    <submittedName>
        <fullName evidence="2">Uncharacterized protein</fullName>
    </submittedName>
</protein>
<gene>
    <name evidence="2" type="ORF">CROQUDRAFT_241309</name>
</gene>
<name>A0A9P6T7P3_9BASI</name>
<feature type="compositionally biased region" description="Basic and acidic residues" evidence="1">
    <location>
        <begin position="189"/>
        <end position="201"/>
    </location>
</feature>
<feature type="region of interest" description="Disordered" evidence="1">
    <location>
        <begin position="170"/>
        <end position="201"/>
    </location>
</feature>
<proteinExistence type="predicted"/>
<feature type="compositionally biased region" description="Polar residues" evidence="1">
    <location>
        <begin position="172"/>
        <end position="188"/>
    </location>
</feature>
<comment type="caution">
    <text evidence="2">The sequence shown here is derived from an EMBL/GenBank/DDBJ whole genome shotgun (WGS) entry which is preliminary data.</text>
</comment>
<accession>A0A9P6T7P3</accession>
<evidence type="ECO:0000313" key="2">
    <source>
        <dbReference type="EMBL" id="KAG0142267.1"/>
    </source>
</evidence>
<organism evidence="2 3">
    <name type="scientific">Cronartium quercuum f. sp. fusiforme G11</name>
    <dbReference type="NCBI Taxonomy" id="708437"/>
    <lineage>
        <taxon>Eukaryota</taxon>
        <taxon>Fungi</taxon>
        <taxon>Dikarya</taxon>
        <taxon>Basidiomycota</taxon>
        <taxon>Pucciniomycotina</taxon>
        <taxon>Pucciniomycetes</taxon>
        <taxon>Pucciniales</taxon>
        <taxon>Coleosporiaceae</taxon>
        <taxon>Cronartium</taxon>
    </lineage>
</organism>
<evidence type="ECO:0000256" key="1">
    <source>
        <dbReference type="SAM" id="MobiDB-lite"/>
    </source>
</evidence>